<dbReference type="RefSeq" id="XP_022305725.1">
    <property type="nucleotide sequence ID" value="XM_022450017.1"/>
</dbReference>
<dbReference type="OrthoDB" id="6127170at2759"/>
<dbReference type="Pfam" id="PF02992">
    <property type="entry name" value="Transposase_21"/>
    <property type="match status" value="1"/>
</dbReference>
<dbReference type="RefSeq" id="XP_022305724.1">
    <property type="nucleotide sequence ID" value="XM_022450016.1"/>
</dbReference>
<keyword evidence="1" id="KW-1185">Reference proteome</keyword>
<evidence type="ECO:0000313" key="3">
    <source>
        <dbReference type="RefSeq" id="XP_022305725.1"/>
    </source>
</evidence>
<dbReference type="InterPro" id="IPR004242">
    <property type="entry name" value="Transposase_21"/>
</dbReference>
<dbReference type="AlphaFoldDB" id="A0A8B8BS92"/>
<proteinExistence type="predicted"/>
<evidence type="ECO:0000313" key="2">
    <source>
        <dbReference type="RefSeq" id="XP_022305724.1"/>
    </source>
</evidence>
<protein>
    <submittedName>
        <fullName evidence="2 3">Uncharacterized protein LOC111112499</fullName>
    </submittedName>
</protein>
<organism evidence="1 2">
    <name type="scientific">Crassostrea virginica</name>
    <name type="common">Eastern oyster</name>
    <dbReference type="NCBI Taxonomy" id="6565"/>
    <lineage>
        <taxon>Eukaryota</taxon>
        <taxon>Metazoa</taxon>
        <taxon>Spiralia</taxon>
        <taxon>Lophotrochozoa</taxon>
        <taxon>Mollusca</taxon>
        <taxon>Bivalvia</taxon>
        <taxon>Autobranchia</taxon>
        <taxon>Pteriomorphia</taxon>
        <taxon>Ostreida</taxon>
        <taxon>Ostreoidea</taxon>
        <taxon>Ostreidae</taxon>
        <taxon>Crassostrea</taxon>
    </lineage>
</organism>
<dbReference type="PANTHER" id="PTHR46579">
    <property type="entry name" value="F5/8 TYPE C DOMAIN-CONTAINING PROTEIN-RELATED"/>
    <property type="match status" value="1"/>
</dbReference>
<accession>A0A8B8BS92</accession>
<gene>
    <name evidence="2 3" type="primary">LOC111112499</name>
</gene>
<dbReference type="GeneID" id="111112499"/>
<dbReference type="Proteomes" id="UP000694844">
    <property type="component" value="Chromosome 9"/>
</dbReference>
<name>A0A8B8BS92_CRAVI</name>
<reference evidence="2 3" key="1">
    <citation type="submission" date="2025-04" db="UniProtKB">
        <authorList>
            <consortium name="RefSeq"/>
        </authorList>
    </citation>
    <scope>IDENTIFICATION</scope>
    <source>
        <tissue evidence="2 3">Whole sample</tissue>
    </source>
</reference>
<evidence type="ECO:0000313" key="1">
    <source>
        <dbReference type="Proteomes" id="UP000694844"/>
    </source>
</evidence>
<sequence length="963" mass="111767">MATAQKRPRKVCNKCKLELSDRHIRRHVANCTFDNIFSFQESTLIQNENDQFDSSLSDDDLIFPSKNDSINYEKYVSTKSDQLKMNSGNIDDDDAKAFFDIDLEITDESFDSSEYESNVISSTDEEENDVVSVNDCNTILAQFICTMLILWQSIYSISDAAIESLLKLFLTVFQFLKKSSSRVETLVNVFPQNVYTMSKFIDSKKIQFLKYVVCRKCFKLYKIEDCHIIIEGRKQSKLCNHICFPNHKLAYMRRPCSEPLLKDISETGSSNYVPYKVYCYKTLKSSLEILVNREHFEDKCEIWRIRHTQDGMMQDVYYGNIWKDFNGRKYDFLTQEGNYALMLNVDWFLPFKHTNYSVGAIYISFLNLPREERFKRENIILIGIIPDMKKEPPTNSFLQPLVDELNEAWHNGILIKSRKSGNQFKRFRLALLCVGCDVPASRKLCGFYGHMANLGCNKCEKQFPGMIGEKTFGGFDRSKWPARSNDRHRQICRKITKCSSKLEKEALEKKHGIRVSCLLDLDYFDPVRMTPIDPMHNLFLGTAKHMINVWKTKCILNENDFLRIQDKVGNFLCPSDVGKLPQKFASSFGSFNADQWKNWTLLFSIYALKDILPPDHLECWRKFVLACRRLCSRNISMGNVKVADILLLDFCKTFEQLYGENFVTPNMHLHGHLLDCLFDFGPIYSFWLFSFERENGILGSYLTNRKQIETQVMKKYLKESWARENQGMHLDDNCFSLHEELSNFQSENARGTLFQQCKKPASFIVIQKASIQSSILSVDWSTNEGIFVKKFKCGSLSEIDLNRLNKMYSFLYGNDSFQLCTSVKFGNELYLNGSVLGSKNSRSIRSSFILAFWSIGNGQLAHTCSDLSPHPGQIVNFVEHSIIMNGTTKTHFLAKVNWFKGLDDSIRYYYGKPVEVWYRRQYEQEGPSMYIPVHRIKSKFVYATDCLMGKDVIVVCPRERYLV</sequence>
<dbReference type="KEGG" id="cvn:111112499"/>
<dbReference type="PANTHER" id="PTHR46579:SF2">
    <property type="entry name" value="C2H2-TYPE DOMAIN-CONTAINING PROTEIN"/>
    <property type="match status" value="1"/>
</dbReference>